<dbReference type="RefSeq" id="WP_007657977.1">
    <property type="nucleotide sequence ID" value="NZ_JH976475.1"/>
</dbReference>
<dbReference type="OrthoDB" id="671786at2"/>
<organism evidence="1 2">
    <name type="scientific">Parabacteroides goldsteinii CL02T12C30</name>
    <dbReference type="NCBI Taxonomy" id="999418"/>
    <lineage>
        <taxon>Bacteria</taxon>
        <taxon>Pseudomonadati</taxon>
        <taxon>Bacteroidota</taxon>
        <taxon>Bacteroidia</taxon>
        <taxon>Bacteroidales</taxon>
        <taxon>Tannerellaceae</taxon>
        <taxon>Parabacteroides</taxon>
    </lineage>
</organism>
<evidence type="ECO:0000313" key="1">
    <source>
        <dbReference type="EMBL" id="EKN09436.1"/>
    </source>
</evidence>
<sequence>MNKLDMWGNLGCYLDDNNVITFQVGTNPGSSLVREMEQDTMPITGYNRNIQYRWLNVDGYNVYSRGTDNRKCERIEVDIKNNRLLPRLISKQVNMLYGKGPRIYKEKLQDNKIVREWTDVPAIQDWLDSWLTNGMEMSYKDFGLAIIKRYYFFRDYFVKWRMSKGKAIGRMPVAGLELVENKHCRLATLKQDVAEDIVLYNDFRFVVMGNWNYGAAKYKVYPLFRINEVGNYQFAAISHHRESSVGNHYGENETHEGVKTHIKTSNELPEFIDSFLNNSLAAKIHVIIPNAWVESKRKQIKALCEENKLRKKDGKELIKYNDIEIGTEYRESLIVLYTQEELRRLSAYLSGKKNQGKAFSTFSFRGGQGNEEERWKIETIDLKYKEYISSLIEYDKRVDEVLLGAVGLDSSISSVSKDGVISKSGADVYYNYLLYLQTLTPDDEKCCEPFNLVLQVNFPDLYKQGYRIGFYREVPARQEEVSPNDRLNKQQP</sequence>
<accession>K5ZDF5</accession>
<protein>
    <submittedName>
        <fullName evidence="1">Uncharacterized protein</fullName>
    </submittedName>
</protein>
<name>K5ZDF5_9BACT</name>
<gene>
    <name evidence="1" type="ORF">HMPREF1076_04465</name>
</gene>
<dbReference type="AlphaFoldDB" id="K5ZDF5"/>
<dbReference type="EMBL" id="AGZO01000031">
    <property type="protein sequence ID" value="EKN09436.1"/>
    <property type="molecule type" value="Genomic_DNA"/>
</dbReference>
<reference evidence="1 2" key="1">
    <citation type="submission" date="2012-02" db="EMBL/GenBank/DDBJ databases">
        <title>The Genome Sequence of Parabacteroides goldsteinii CL02T12C30.</title>
        <authorList>
            <consortium name="The Broad Institute Genome Sequencing Platform"/>
            <person name="Earl A."/>
            <person name="Ward D."/>
            <person name="Feldgarden M."/>
            <person name="Gevers D."/>
            <person name="Zitomersky N.L."/>
            <person name="Coyne M.J."/>
            <person name="Comstock L.E."/>
            <person name="Young S.K."/>
            <person name="Zeng Q."/>
            <person name="Gargeya S."/>
            <person name="Fitzgerald M."/>
            <person name="Haas B."/>
            <person name="Abouelleil A."/>
            <person name="Alvarado L."/>
            <person name="Arachchi H.M."/>
            <person name="Berlin A."/>
            <person name="Chapman S.B."/>
            <person name="Gearin G."/>
            <person name="Goldberg J."/>
            <person name="Griggs A."/>
            <person name="Gujja S."/>
            <person name="Hansen M."/>
            <person name="Heiman D."/>
            <person name="Howarth C."/>
            <person name="Larimer J."/>
            <person name="Lui A."/>
            <person name="MacDonald P.J.P."/>
            <person name="McCowen C."/>
            <person name="Montmayeur A."/>
            <person name="Murphy C."/>
            <person name="Neiman D."/>
            <person name="Pearson M."/>
            <person name="Priest M."/>
            <person name="Roberts A."/>
            <person name="Saif S."/>
            <person name="Shea T."/>
            <person name="Sisk P."/>
            <person name="Stolte C."/>
            <person name="Sykes S."/>
            <person name="Wortman J."/>
            <person name="Nusbaum C."/>
            <person name="Birren B."/>
        </authorList>
    </citation>
    <scope>NUCLEOTIDE SEQUENCE [LARGE SCALE GENOMIC DNA]</scope>
    <source>
        <strain evidence="1 2">CL02T12C30</strain>
    </source>
</reference>
<dbReference type="PATRIC" id="fig|999418.3.peg.4537"/>
<dbReference type="HOGENOM" id="CLU_607895_0_0_10"/>
<comment type="caution">
    <text evidence="1">The sequence shown here is derived from an EMBL/GenBank/DDBJ whole genome shotgun (WGS) entry which is preliminary data.</text>
</comment>
<dbReference type="Proteomes" id="UP000006330">
    <property type="component" value="Unassembled WGS sequence"/>
</dbReference>
<proteinExistence type="predicted"/>
<evidence type="ECO:0000313" key="2">
    <source>
        <dbReference type="Proteomes" id="UP000006330"/>
    </source>
</evidence>